<comment type="catalytic activity">
    <reaction evidence="6">
        <text>a 1,2-diacyl-sn-glycero-3-phospho-(1D-myo-inositol) + ATP = a 1,2-diacyl-sn-glycero-3-phospho-(1D-myo-inositol-3-phosphate) + ADP + H(+)</text>
        <dbReference type="Rhea" id="RHEA:12709"/>
        <dbReference type="ChEBI" id="CHEBI:15378"/>
        <dbReference type="ChEBI" id="CHEBI:30616"/>
        <dbReference type="ChEBI" id="CHEBI:57880"/>
        <dbReference type="ChEBI" id="CHEBI:58088"/>
        <dbReference type="ChEBI" id="CHEBI:456216"/>
        <dbReference type="EC" id="2.7.1.137"/>
    </reaction>
    <physiologicalReaction direction="left-to-right" evidence="6">
        <dbReference type="Rhea" id="RHEA:12710"/>
    </physiologicalReaction>
</comment>
<dbReference type="SUPFAM" id="SSF56112">
    <property type="entry name" value="Protein kinase-like (PK-like)"/>
    <property type="match status" value="1"/>
</dbReference>
<dbReference type="InterPro" id="IPR002420">
    <property type="entry name" value="PI3K-type_C2_dom"/>
</dbReference>
<evidence type="ECO:0000313" key="12">
    <source>
        <dbReference type="EMBL" id="KAJ5071966.1"/>
    </source>
</evidence>
<dbReference type="PROSITE" id="PS00915">
    <property type="entry name" value="PI3_4_KINASE_1"/>
    <property type="match status" value="1"/>
</dbReference>
<keyword evidence="4 7" id="KW-0418">Kinase</keyword>
<name>A0A9Q0R9J7_ANAIG</name>
<dbReference type="PANTHER" id="PTHR10048:SF7">
    <property type="entry name" value="PHOSPHATIDYLINOSITOL 3-KINASE CATALYTIC SUBUNIT TYPE 3"/>
    <property type="match status" value="1"/>
</dbReference>
<dbReference type="OMA" id="LHKFAQY"/>
<keyword evidence="5 7" id="KW-0067">ATP-binding</keyword>
<dbReference type="GO" id="GO:0005768">
    <property type="term" value="C:endosome"/>
    <property type="evidence" value="ECO:0007669"/>
    <property type="project" value="TreeGrafter"/>
</dbReference>
<dbReference type="GO" id="GO:0005524">
    <property type="term" value="F:ATP binding"/>
    <property type="evidence" value="ECO:0007669"/>
    <property type="project" value="UniProtKB-UniRule"/>
</dbReference>
<feature type="domain" description="C2 PI3K-type" evidence="11">
    <location>
        <begin position="44"/>
        <end position="195"/>
    </location>
</feature>
<evidence type="ECO:0000313" key="13">
    <source>
        <dbReference type="Proteomes" id="UP001149090"/>
    </source>
</evidence>
<dbReference type="Pfam" id="PF00454">
    <property type="entry name" value="PI3_PI4_kinase"/>
    <property type="match status" value="1"/>
</dbReference>
<dbReference type="Proteomes" id="UP001149090">
    <property type="component" value="Unassembled WGS sequence"/>
</dbReference>
<dbReference type="PANTHER" id="PTHR10048">
    <property type="entry name" value="PHOSPHATIDYLINOSITOL KINASE"/>
    <property type="match status" value="1"/>
</dbReference>
<dbReference type="InterPro" id="IPR016024">
    <property type="entry name" value="ARM-type_fold"/>
</dbReference>
<dbReference type="GO" id="GO:0006897">
    <property type="term" value="P:endocytosis"/>
    <property type="evidence" value="ECO:0007669"/>
    <property type="project" value="TreeGrafter"/>
</dbReference>
<dbReference type="InterPro" id="IPR015433">
    <property type="entry name" value="PI3/4_kinase"/>
</dbReference>
<evidence type="ECO:0000259" key="9">
    <source>
        <dbReference type="PROSITE" id="PS50290"/>
    </source>
</evidence>
<dbReference type="Gene3D" id="3.30.1010.10">
    <property type="entry name" value="Phosphatidylinositol 3-kinase Catalytic Subunit, Chain A, domain 4"/>
    <property type="match status" value="1"/>
</dbReference>
<comment type="caution">
    <text evidence="12">The sequence shown here is derived from an EMBL/GenBank/DDBJ whole genome shotgun (WGS) entry which is preliminary data.</text>
</comment>
<dbReference type="FunFam" id="3.30.1010.10:FF:000002">
    <property type="entry name" value="Phosphatidylinositol 3-kinase catalytic subunit type 3"/>
    <property type="match status" value="1"/>
</dbReference>
<dbReference type="FunFam" id="1.10.1070.11:FF:000002">
    <property type="entry name" value="Phosphatidylinositol 3-kinase catalytic subunit type 3"/>
    <property type="match status" value="1"/>
</dbReference>
<dbReference type="Gene3D" id="1.25.40.70">
    <property type="entry name" value="Phosphatidylinositol 3-kinase, accessory domain (PIK)"/>
    <property type="match status" value="1"/>
</dbReference>
<dbReference type="SMART" id="SM00146">
    <property type="entry name" value="PI3Kc"/>
    <property type="match status" value="1"/>
</dbReference>
<dbReference type="PIRSF" id="PIRSF000587">
    <property type="entry name" value="PI3K_Vps34"/>
    <property type="match status" value="1"/>
</dbReference>
<keyword evidence="2 7" id="KW-0808">Transferase</keyword>
<evidence type="ECO:0000256" key="1">
    <source>
        <dbReference type="ARBA" id="ARBA00012073"/>
    </source>
</evidence>
<dbReference type="GO" id="GO:0000045">
    <property type="term" value="P:autophagosome assembly"/>
    <property type="evidence" value="ECO:0007669"/>
    <property type="project" value="TreeGrafter"/>
</dbReference>
<feature type="domain" description="PI3K/PI4K catalytic" evidence="9">
    <location>
        <begin position="558"/>
        <end position="829"/>
    </location>
</feature>
<sequence>MSQTRSAHLYEQQFQCSFISSSDVTQSVSIKIKKIQGTIPKKTYPELESNPFLPFSNIYSTKPSNYFVQAKLYSAGKPLCSSQHTRYKPIDDYSWYENLEFPLKYCDCPLDTVLVFTIYDLFAPRANFIIGGTSISLFKDNSRKLRRGEYHLLIYLNKKGDGSTKIETQGLIPKTEQIGRLERSLRRHKRDIFFQLKPEVNWLDTSIMEKIDEEFDKYSEEKKRIFLLVEFPTFRKKIILNETMKYYPQMVIFQEKFQKEPLPPLSLLSGSSRVENDCLWDPEMFKDNPVEMKNRKLSRSRRTGIDRNLKPNSEEIKTIEAIISQPPTKILTDNEKELIWTYRYSLTKNKKALTKFLRCVDWTDKSEEKQAQELITEWAKIDPANALELLSSFFQSPVVRKLGVDRLREAVDDELLEYLPQLVQAIRYEKNPITSDLTTFLIERATKNPILGSYFYWYLSVETQDKEYSNMFTNVLASFKAENAKLDPDGMKMLQRQKEYVDDLMKLQEYIKGLKVSRTKKITKLKQSLTLQQQFLKLNTFDPVRDPLNPNLKISGILPETCHIFKSALQPIAFNLKLNNTEEIQNYGAIIKLGDDMRQDQLIIQMINLMDKLLKKEDLDLELTPYKVLAVSNNFGFIEKVPNVKSVAEILKKYKTIRNYFKKKYSNVYSDYGNDEKKIIQNYVKSCAGYCVITYLLGIGDRHLDNILLTPDGHLFHIDFGFILGRDPKPFPPPFKLSKEMVVAMGDRDSEEFLSFKKYCCEAFNILRKSANLIINLFSLMLDANIPDISRDKENCLMKIQQKYQLDLSNEDAVKYFQELIHESYTSLFPVIVEQFHKIAQAFKG</sequence>
<comment type="similarity">
    <text evidence="7 8">Belongs to the PI3/PI4-kinase family.</text>
</comment>
<dbReference type="EMBL" id="JAPDFW010000084">
    <property type="protein sequence ID" value="KAJ5071966.1"/>
    <property type="molecule type" value="Genomic_DNA"/>
</dbReference>
<dbReference type="PROSITE" id="PS51547">
    <property type="entry name" value="C2_PI3K"/>
    <property type="match status" value="1"/>
</dbReference>
<organism evidence="12 13">
    <name type="scientific">Anaeramoeba ignava</name>
    <name type="common">Anaerobic marine amoeba</name>
    <dbReference type="NCBI Taxonomy" id="1746090"/>
    <lineage>
        <taxon>Eukaryota</taxon>
        <taxon>Metamonada</taxon>
        <taxon>Anaeramoebidae</taxon>
        <taxon>Anaeramoeba</taxon>
    </lineage>
</organism>
<dbReference type="GO" id="GO:0048015">
    <property type="term" value="P:phosphatidylinositol-mediated signaling"/>
    <property type="evidence" value="ECO:0007669"/>
    <property type="project" value="TreeGrafter"/>
</dbReference>
<evidence type="ECO:0000256" key="7">
    <source>
        <dbReference type="PIRNR" id="PIRNR000587"/>
    </source>
</evidence>
<feature type="domain" description="PIK helical" evidence="10">
    <location>
        <begin position="305"/>
        <end position="482"/>
    </location>
</feature>
<evidence type="ECO:0000256" key="3">
    <source>
        <dbReference type="ARBA" id="ARBA00022741"/>
    </source>
</evidence>
<evidence type="ECO:0000259" key="10">
    <source>
        <dbReference type="PROSITE" id="PS51545"/>
    </source>
</evidence>
<proteinExistence type="inferred from homology"/>
<keyword evidence="13" id="KW-1185">Reference proteome</keyword>
<evidence type="ECO:0000256" key="4">
    <source>
        <dbReference type="ARBA" id="ARBA00022777"/>
    </source>
</evidence>
<accession>A0A9Q0R9J7</accession>
<evidence type="ECO:0000256" key="2">
    <source>
        <dbReference type="ARBA" id="ARBA00022679"/>
    </source>
</evidence>
<dbReference type="GO" id="GO:0016303">
    <property type="term" value="F:1-phosphatidylinositol-3-kinase activity"/>
    <property type="evidence" value="ECO:0007669"/>
    <property type="project" value="UniProtKB-EC"/>
</dbReference>
<reference evidence="12" key="1">
    <citation type="submission" date="2022-10" db="EMBL/GenBank/DDBJ databases">
        <title>Novel sulphate-reducing endosymbionts in the free-living metamonad Anaeramoeba.</title>
        <authorList>
            <person name="Jerlstrom-Hultqvist J."/>
            <person name="Cepicka I."/>
            <person name="Gallot-Lavallee L."/>
            <person name="Salas-Leiva D."/>
            <person name="Curtis B.A."/>
            <person name="Zahonova K."/>
            <person name="Pipaliya S."/>
            <person name="Dacks J."/>
            <person name="Roger A.J."/>
        </authorList>
    </citation>
    <scope>NUCLEOTIDE SEQUENCE</scope>
    <source>
        <strain evidence="12">BMAN</strain>
    </source>
</reference>
<dbReference type="InterPro" id="IPR018936">
    <property type="entry name" value="PI3/4_kinase_CS"/>
</dbReference>
<evidence type="ECO:0000256" key="5">
    <source>
        <dbReference type="ARBA" id="ARBA00022840"/>
    </source>
</evidence>
<dbReference type="PROSITE" id="PS00916">
    <property type="entry name" value="PI3_4_KINASE_2"/>
    <property type="match status" value="1"/>
</dbReference>
<dbReference type="GO" id="GO:0005777">
    <property type="term" value="C:peroxisome"/>
    <property type="evidence" value="ECO:0007669"/>
    <property type="project" value="TreeGrafter"/>
</dbReference>
<dbReference type="GO" id="GO:0034272">
    <property type="term" value="C:phosphatidylinositol 3-kinase complex, class III, type II"/>
    <property type="evidence" value="ECO:0007669"/>
    <property type="project" value="TreeGrafter"/>
</dbReference>
<dbReference type="Pfam" id="PF00792">
    <property type="entry name" value="PI3K_C2"/>
    <property type="match status" value="1"/>
</dbReference>
<evidence type="ECO:0000256" key="6">
    <source>
        <dbReference type="ARBA" id="ARBA00023985"/>
    </source>
</evidence>
<gene>
    <name evidence="12" type="ORF">M0811_09866</name>
</gene>
<dbReference type="InterPro" id="IPR042236">
    <property type="entry name" value="PI3K_accessory_sf"/>
</dbReference>
<dbReference type="Gene3D" id="1.10.1070.11">
    <property type="entry name" value="Phosphatidylinositol 3-/4-kinase, catalytic domain"/>
    <property type="match status" value="1"/>
</dbReference>
<evidence type="ECO:0000256" key="8">
    <source>
        <dbReference type="PROSITE-ProRule" id="PRU00880"/>
    </source>
</evidence>
<dbReference type="PROSITE" id="PS50290">
    <property type="entry name" value="PI3_4_KINASE_3"/>
    <property type="match status" value="1"/>
</dbReference>
<dbReference type="InterPro" id="IPR000403">
    <property type="entry name" value="PI3/4_kinase_cat_dom"/>
</dbReference>
<dbReference type="InterPro" id="IPR011009">
    <property type="entry name" value="Kinase-like_dom_sf"/>
</dbReference>
<keyword evidence="3 7" id="KW-0547">Nucleotide-binding</keyword>
<dbReference type="GO" id="GO:0000407">
    <property type="term" value="C:phagophore assembly site"/>
    <property type="evidence" value="ECO:0007669"/>
    <property type="project" value="TreeGrafter"/>
</dbReference>
<dbReference type="InterPro" id="IPR035892">
    <property type="entry name" value="C2_domain_sf"/>
</dbReference>
<dbReference type="OrthoDB" id="67688at2759"/>
<dbReference type="SUPFAM" id="SSF48371">
    <property type="entry name" value="ARM repeat"/>
    <property type="match status" value="1"/>
</dbReference>
<dbReference type="InterPro" id="IPR036940">
    <property type="entry name" value="PI3/4_kinase_cat_sf"/>
</dbReference>
<dbReference type="PROSITE" id="PS51545">
    <property type="entry name" value="PIK_HELICAL"/>
    <property type="match status" value="1"/>
</dbReference>
<dbReference type="SMART" id="SM00142">
    <property type="entry name" value="PI3K_C2"/>
    <property type="match status" value="1"/>
</dbReference>
<dbReference type="InterPro" id="IPR008290">
    <property type="entry name" value="PI3K_Vps34"/>
</dbReference>
<dbReference type="CDD" id="cd00870">
    <property type="entry name" value="PI3Ka_III"/>
    <property type="match status" value="1"/>
</dbReference>
<protein>
    <recommendedName>
        <fullName evidence="1">phosphatidylinositol 3-kinase</fullName>
        <ecNumber evidence="1">2.7.1.137</ecNumber>
    </recommendedName>
</protein>
<dbReference type="EC" id="2.7.1.137" evidence="1"/>
<dbReference type="InterPro" id="IPR057756">
    <property type="entry name" value="PI3-kinase_type3/VPS34_cat"/>
</dbReference>
<dbReference type="InterPro" id="IPR001263">
    <property type="entry name" value="PI3K_accessory_dom"/>
</dbReference>
<dbReference type="Pfam" id="PF00613">
    <property type="entry name" value="PI3Ka"/>
    <property type="match status" value="1"/>
</dbReference>
<dbReference type="CDD" id="cd00896">
    <property type="entry name" value="PI3Kc_III"/>
    <property type="match status" value="1"/>
</dbReference>
<dbReference type="GO" id="GO:0034271">
    <property type="term" value="C:phosphatidylinositol 3-kinase complex, class III, type I"/>
    <property type="evidence" value="ECO:0007669"/>
    <property type="project" value="TreeGrafter"/>
</dbReference>
<dbReference type="AlphaFoldDB" id="A0A9Q0R9J7"/>
<dbReference type="Gene3D" id="2.60.40.150">
    <property type="entry name" value="C2 domain"/>
    <property type="match status" value="1"/>
</dbReference>
<dbReference type="SMART" id="SM00145">
    <property type="entry name" value="PI3Ka"/>
    <property type="match status" value="1"/>
</dbReference>
<evidence type="ECO:0000259" key="11">
    <source>
        <dbReference type="PROSITE" id="PS51547"/>
    </source>
</evidence>
<dbReference type="SUPFAM" id="SSF49562">
    <property type="entry name" value="C2 domain (Calcium/lipid-binding domain, CaLB)"/>
    <property type="match status" value="1"/>
</dbReference>